<gene>
    <name evidence="1" type="ORF">I8748_05205</name>
</gene>
<evidence type="ECO:0008006" key="3">
    <source>
        <dbReference type="Google" id="ProtNLM"/>
    </source>
</evidence>
<evidence type="ECO:0000313" key="2">
    <source>
        <dbReference type="Proteomes" id="UP000632766"/>
    </source>
</evidence>
<comment type="caution">
    <text evidence="1">The sequence shown here is derived from an EMBL/GenBank/DDBJ whole genome shotgun (WGS) entry which is preliminary data.</text>
</comment>
<keyword evidence="2" id="KW-1185">Reference proteome</keyword>
<dbReference type="AlphaFoldDB" id="A0A8J7HL32"/>
<evidence type="ECO:0000313" key="1">
    <source>
        <dbReference type="EMBL" id="MBH8561581.1"/>
    </source>
</evidence>
<organism evidence="1 2">
    <name type="scientific">Amazonocrinis nigriterrae CENA67</name>
    <dbReference type="NCBI Taxonomy" id="2794033"/>
    <lineage>
        <taxon>Bacteria</taxon>
        <taxon>Bacillati</taxon>
        <taxon>Cyanobacteriota</taxon>
        <taxon>Cyanophyceae</taxon>
        <taxon>Nostocales</taxon>
        <taxon>Nostocaceae</taxon>
        <taxon>Amazonocrinis</taxon>
        <taxon>Amazonocrinis nigriterrae</taxon>
    </lineage>
</organism>
<dbReference type="Proteomes" id="UP000632766">
    <property type="component" value="Unassembled WGS sequence"/>
</dbReference>
<proteinExistence type="predicted"/>
<dbReference type="EMBL" id="JAECZC010000006">
    <property type="protein sequence ID" value="MBH8561581.1"/>
    <property type="molecule type" value="Genomic_DNA"/>
</dbReference>
<dbReference type="RefSeq" id="WP_198123590.1">
    <property type="nucleotide sequence ID" value="NZ_JAECZC010000006.1"/>
</dbReference>
<protein>
    <recommendedName>
        <fullName evidence="3">Type I restriction enzyme R protein N-terminal domain-containing protein</fullName>
    </recommendedName>
</protein>
<name>A0A8J7HL32_9NOST</name>
<accession>A0A8J7HL32</accession>
<reference evidence="1 2" key="1">
    <citation type="journal article" date="2021" name="Int. J. Syst. Evol. Microbiol.">
        <title>Amazonocrinis nigriterrae gen. nov., sp. nov., Atlanticothrix silvestris gen. nov., sp. nov. and Dendronalium phyllosphericum gen. nov., sp. nov., nostocacean cyanobacteria from Brazilian environments.</title>
        <authorList>
            <person name="Alvarenga D.O."/>
            <person name="Andreote A.P.D."/>
            <person name="Branco L.H.Z."/>
            <person name="Delbaje E."/>
            <person name="Cruz R.B."/>
            <person name="Varani A.M."/>
            <person name="Fiore M.F."/>
        </authorList>
    </citation>
    <scope>NUCLEOTIDE SEQUENCE [LARGE SCALE GENOMIC DNA]</scope>
    <source>
        <strain evidence="1 2">CENA67</strain>
    </source>
</reference>
<sequence>MSKYKILKPDQSYTFSQYFSLTNPTPEILAEFEYSYERTSLDLSRYPDEIKYLEFLQGYLQRNLRLFNPVAEISIRKFLIAPILTEICDQTKALLYSEYPLNIDDKLKGTLDYYLHNSNSLLVIEAKQSDIRRGFTQLAVELIALDKFLDNQSPILYGAVTNGDDWKFGTLHREQKLVTEDIKLYRVPEGLEDLVRVLVGILSVPTD</sequence>